<dbReference type="Proteomes" id="UP000649799">
    <property type="component" value="Unassembled WGS sequence"/>
</dbReference>
<reference evidence="1 2" key="1">
    <citation type="submission" date="2020-03" db="EMBL/GenBank/DDBJ databases">
        <title>Cyclobacterium plantarum sp. nov., a marine bacterium isolated from a coastal-marine wetland.</title>
        <authorList>
            <person name="Sanchez-Porro C."/>
            <person name="Ventosa A."/>
            <person name="Amoozegar M."/>
        </authorList>
    </citation>
    <scope>NUCLEOTIDE SEQUENCE [LARGE SCALE GENOMIC DNA]</scope>
    <source>
        <strain evidence="1 2">GBPx2</strain>
    </source>
</reference>
<accession>A0ABX0H7W6</accession>
<comment type="caution">
    <text evidence="1">The sequence shown here is derived from an EMBL/GenBank/DDBJ whole genome shotgun (WGS) entry which is preliminary data.</text>
</comment>
<keyword evidence="2" id="KW-1185">Reference proteome</keyword>
<dbReference type="EMBL" id="JAANYN010000005">
    <property type="protein sequence ID" value="NHE57868.1"/>
    <property type="molecule type" value="Genomic_DNA"/>
</dbReference>
<name>A0ABX0H7W6_9BACT</name>
<evidence type="ECO:0000313" key="1">
    <source>
        <dbReference type="EMBL" id="NHE57868.1"/>
    </source>
</evidence>
<evidence type="ECO:0000313" key="2">
    <source>
        <dbReference type="Proteomes" id="UP000649799"/>
    </source>
</evidence>
<protein>
    <submittedName>
        <fullName evidence="1">Uncharacterized protein</fullName>
    </submittedName>
</protein>
<gene>
    <name evidence="1" type="ORF">G9Q97_13720</name>
</gene>
<sequence>MAGAKYPVRIQPLLNPPFYGLLKAGYLGRYKKILNPLEKIDIEEGT</sequence>
<organism evidence="1 2">
    <name type="scientific">Cyclobacterium plantarum</name>
    <dbReference type="NCBI Taxonomy" id="2716263"/>
    <lineage>
        <taxon>Bacteria</taxon>
        <taxon>Pseudomonadati</taxon>
        <taxon>Bacteroidota</taxon>
        <taxon>Cytophagia</taxon>
        <taxon>Cytophagales</taxon>
        <taxon>Cyclobacteriaceae</taxon>
        <taxon>Cyclobacterium</taxon>
    </lineage>
</organism>
<proteinExistence type="predicted"/>